<sequence>MTSPPEKLRSNLSSFSAALLYGTCSVGIAFVNKLLMTTFRFDYPVFIMAAQMGFTIIVLELLSLINVINMPKFTLERGRMFALPALFYGINSVLALSALSHMNLALYGVMKRCVPLVTMILSVFILKKGWPSKLTISSILVLTLGCIFAGFGDLTFSPVGYACGALSNIAQSLYLLLVQRATNGKLSIVESLQLNSINTLPFLALFALANGEISQMQSYEQFSSLSFLLVFFLTISLGCLLNYSLFLCTSMTSALTTSVVGGIKALAQTLIGIFTFGGVSHNLSTLVGISMSVFGGLGYIYAKYRENVVKKSVDLRKIMSFSTAEDLKVMKEPNGFDAIRNGSVVIEVHKHDK</sequence>
<accession>A0ABY7DI36</accession>
<evidence type="ECO:0000313" key="8">
    <source>
        <dbReference type="Proteomes" id="UP001164746"/>
    </source>
</evidence>
<dbReference type="EMBL" id="CP111013">
    <property type="protein sequence ID" value="WAQ95743.1"/>
    <property type="molecule type" value="Genomic_DNA"/>
</dbReference>
<dbReference type="PANTHER" id="PTHR11132">
    <property type="entry name" value="SOLUTE CARRIER FAMILY 35"/>
    <property type="match status" value="1"/>
</dbReference>
<feature type="transmembrane region" description="Helical" evidence="5">
    <location>
        <begin position="221"/>
        <end position="243"/>
    </location>
</feature>
<feature type="transmembrane region" description="Helical" evidence="5">
    <location>
        <begin position="105"/>
        <end position="126"/>
    </location>
</feature>
<comment type="subcellular location">
    <subcellularLocation>
        <location evidence="1">Membrane</location>
        <topology evidence="1">Multi-pass membrane protein</topology>
    </subcellularLocation>
</comment>
<feature type="transmembrane region" description="Helical" evidence="5">
    <location>
        <begin position="158"/>
        <end position="177"/>
    </location>
</feature>
<keyword evidence="4 5" id="KW-0472">Membrane</keyword>
<evidence type="ECO:0000256" key="1">
    <source>
        <dbReference type="ARBA" id="ARBA00004141"/>
    </source>
</evidence>
<keyword evidence="3 5" id="KW-1133">Transmembrane helix</keyword>
<proteinExistence type="predicted"/>
<protein>
    <submittedName>
        <fullName evidence="7">S35D3-like protein</fullName>
    </submittedName>
</protein>
<evidence type="ECO:0000256" key="4">
    <source>
        <dbReference type="ARBA" id="ARBA00023136"/>
    </source>
</evidence>
<feature type="transmembrane region" description="Helical" evidence="5">
    <location>
        <begin position="12"/>
        <end position="31"/>
    </location>
</feature>
<keyword evidence="2 5" id="KW-0812">Transmembrane</keyword>
<evidence type="ECO:0000256" key="3">
    <source>
        <dbReference type="ARBA" id="ARBA00022989"/>
    </source>
</evidence>
<organism evidence="7 8">
    <name type="scientific">Mya arenaria</name>
    <name type="common">Soft-shell clam</name>
    <dbReference type="NCBI Taxonomy" id="6604"/>
    <lineage>
        <taxon>Eukaryota</taxon>
        <taxon>Metazoa</taxon>
        <taxon>Spiralia</taxon>
        <taxon>Lophotrochozoa</taxon>
        <taxon>Mollusca</taxon>
        <taxon>Bivalvia</taxon>
        <taxon>Autobranchia</taxon>
        <taxon>Heteroconchia</taxon>
        <taxon>Euheterodonta</taxon>
        <taxon>Imparidentia</taxon>
        <taxon>Neoheterodontei</taxon>
        <taxon>Myida</taxon>
        <taxon>Myoidea</taxon>
        <taxon>Myidae</taxon>
        <taxon>Mya</taxon>
    </lineage>
</organism>
<gene>
    <name evidence="7" type="ORF">MAR_028433</name>
</gene>
<feature type="transmembrane region" description="Helical" evidence="5">
    <location>
        <begin position="283"/>
        <end position="302"/>
    </location>
</feature>
<name>A0ABY7DI36_MYAAR</name>
<evidence type="ECO:0000313" key="7">
    <source>
        <dbReference type="EMBL" id="WAQ95743.1"/>
    </source>
</evidence>
<reference evidence="7" key="1">
    <citation type="submission" date="2022-11" db="EMBL/GenBank/DDBJ databases">
        <title>Centuries of genome instability and evolution in soft-shell clam transmissible cancer (bioRxiv).</title>
        <authorList>
            <person name="Hart S.F.M."/>
            <person name="Yonemitsu M.A."/>
            <person name="Giersch R.M."/>
            <person name="Beal B.F."/>
            <person name="Arriagada G."/>
            <person name="Davis B.W."/>
            <person name="Ostrander E.A."/>
            <person name="Goff S.P."/>
            <person name="Metzger M.J."/>
        </authorList>
    </citation>
    <scope>NUCLEOTIDE SEQUENCE</scope>
    <source>
        <strain evidence="7">MELC-2E11</strain>
        <tissue evidence="7">Siphon/mantle</tissue>
    </source>
</reference>
<dbReference type="SUPFAM" id="SSF103481">
    <property type="entry name" value="Multidrug resistance efflux transporter EmrE"/>
    <property type="match status" value="1"/>
</dbReference>
<dbReference type="Pfam" id="PF03151">
    <property type="entry name" value="TPT"/>
    <property type="match status" value="1"/>
</dbReference>
<dbReference type="Proteomes" id="UP001164746">
    <property type="component" value="Chromosome 2"/>
</dbReference>
<dbReference type="InterPro" id="IPR037185">
    <property type="entry name" value="EmrE-like"/>
</dbReference>
<keyword evidence="8" id="KW-1185">Reference proteome</keyword>
<evidence type="ECO:0000256" key="5">
    <source>
        <dbReference type="SAM" id="Phobius"/>
    </source>
</evidence>
<feature type="transmembrane region" description="Helical" evidence="5">
    <location>
        <begin position="133"/>
        <end position="152"/>
    </location>
</feature>
<dbReference type="InterPro" id="IPR004853">
    <property type="entry name" value="Sugar_P_trans_dom"/>
</dbReference>
<feature type="transmembrane region" description="Helical" evidence="5">
    <location>
        <begin position="255"/>
        <end position="277"/>
    </location>
</feature>
<feature type="domain" description="Sugar phosphate transporter" evidence="6">
    <location>
        <begin position="23"/>
        <end position="299"/>
    </location>
</feature>
<evidence type="ECO:0000259" key="6">
    <source>
        <dbReference type="Pfam" id="PF03151"/>
    </source>
</evidence>
<dbReference type="InterPro" id="IPR050186">
    <property type="entry name" value="TPT_transporter"/>
</dbReference>
<feature type="transmembrane region" description="Helical" evidence="5">
    <location>
        <begin position="189"/>
        <end position="209"/>
    </location>
</feature>
<feature type="transmembrane region" description="Helical" evidence="5">
    <location>
        <begin position="80"/>
        <end position="99"/>
    </location>
</feature>
<feature type="transmembrane region" description="Helical" evidence="5">
    <location>
        <begin position="43"/>
        <end position="68"/>
    </location>
</feature>
<evidence type="ECO:0000256" key="2">
    <source>
        <dbReference type="ARBA" id="ARBA00022692"/>
    </source>
</evidence>